<reference evidence="3" key="3">
    <citation type="submission" date="2016-06" db="UniProtKB">
        <authorList>
            <consortium name="WormBaseParasite"/>
        </authorList>
    </citation>
    <scope>IDENTIFICATION</scope>
</reference>
<proteinExistence type="predicted"/>
<sequence>MSDKHEIYKKNVDERWAKRQKRKEWRRSSGQHMNEAISERKQGIEQNVDHSAQTEPQRVDVGVQVMPKKRDAGTQTSAEGRDGNAIKGLLSDPSPEELACFLPAGELRDVLLQLMWGLRIVYSLSKARVLDEEALNKLEEWTKKFFDRWQWLKRFEPRVASNTPKLHWLCCHLTEFARRRRWFALVSEQCIEHIHSHFDRLAPRYKNTGSEEKTMMKLARHQAILNSLHALGHEDEGRNSDENESPTPIADENDPPSGRRMTQ</sequence>
<protein>
    <submittedName>
        <fullName evidence="3">Uncharacterized protein</fullName>
    </submittedName>
</protein>
<feature type="region of interest" description="Disordered" evidence="1">
    <location>
        <begin position="232"/>
        <end position="263"/>
    </location>
</feature>
<reference evidence="2" key="2">
    <citation type="submission" date="2014-05" db="EMBL/GenBank/DDBJ databases">
        <title>The genome and life-stage specific transcriptomes of Globodera pallida elucidate key aspects of plant parasitism by a cyst nematode.</title>
        <authorList>
            <person name="Cotton J.A."/>
            <person name="Lilley C.J."/>
            <person name="Jones L.M."/>
            <person name="Kikuchi T."/>
            <person name="Reid A.J."/>
            <person name="Thorpe P."/>
            <person name="Tsai I.J."/>
            <person name="Beasley H."/>
            <person name="Blok V."/>
            <person name="Cock P.J.A."/>
            <person name="Van den Akker S.E."/>
            <person name="Holroyd N."/>
            <person name="Hunt M."/>
            <person name="Mantelin S."/>
            <person name="Naghra H."/>
            <person name="Pain A."/>
            <person name="Palomares-Rius J.E."/>
            <person name="Zarowiecki M."/>
            <person name="Berriman M."/>
            <person name="Jones J.T."/>
            <person name="Urwin P.E."/>
        </authorList>
    </citation>
    <scope>NUCLEOTIDE SEQUENCE [LARGE SCALE GENOMIC DNA]</scope>
    <source>
        <strain evidence="2">Lindley</strain>
    </source>
</reference>
<name>A0A183BWN3_GLOPA</name>
<feature type="region of interest" description="Disordered" evidence="1">
    <location>
        <begin position="18"/>
        <end position="55"/>
    </location>
</feature>
<dbReference type="Proteomes" id="UP000050741">
    <property type="component" value="Unassembled WGS sequence"/>
</dbReference>
<evidence type="ECO:0000313" key="3">
    <source>
        <dbReference type="WBParaSite" id="GPLIN_000502200"/>
    </source>
</evidence>
<organism evidence="2 3">
    <name type="scientific">Globodera pallida</name>
    <name type="common">Potato cyst nematode worm</name>
    <name type="synonym">Heterodera pallida</name>
    <dbReference type="NCBI Taxonomy" id="36090"/>
    <lineage>
        <taxon>Eukaryota</taxon>
        <taxon>Metazoa</taxon>
        <taxon>Ecdysozoa</taxon>
        <taxon>Nematoda</taxon>
        <taxon>Chromadorea</taxon>
        <taxon>Rhabditida</taxon>
        <taxon>Tylenchina</taxon>
        <taxon>Tylenchomorpha</taxon>
        <taxon>Tylenchoidea</taxon>
        <taxon>Heteroderidae</taxon>
        <taxon>Heteroderinae</taxon>
        <taxon>Globodera</taxon>
    </lineage>
</organism>
<dbReference type="WBParaSite" id="GPLIN_000502200">
    <property type="protein sequence ID" value="GPLIN_000502200"/>
    <property type="gene ID" value="GPLIN_000502200"/>
</dbReference>
<feature type="region of interest" description="Disordered" evidence="1">
    <location>
        <begin position="68"/>
        <end position="90"/>
    </location>
</feature>
<dbReference type="AlphaFoldDB" id="A0A183BWN3"/>
<accession>A0A183BWN3</accession>
<keyword evidence="2" id="KW-1185">Reference proteome</keyword>
<evidence type="ECO:0000256" key="1">
    <source>
        <dbReference type="SAM" id="MobiDB-lite"/>
    </source>
</evidence>
<feature type="compositionally biased region" description="Basic and acidic residues" evidence="1">
    <location>
        <begin position="232"/>
        <end position="241"/>
    </location>
</feature>
<evidence type="ECO:0000313" key="2">
    <source>
        <dbReference type="Proteomes" id="UP000050741"/>
    </source>
</evidence>
<reference evidence="2" key="1">
    <citation type="submission" date="2013-12" db="EMBL/GenBank/DDBJ databases">
        <authorList>
            <person name="Aslett M."/>
        </authorList>
    </citation>
    <scope>NUCLEOTIDE SEQUENCE [LARGE SCALE GENOMIC DNA]</scope>
    <source>
        <strain evidence="2">Lindley</strain>
    </source>
</reference>